<organism evidence="1 2">
    <name type="scientific">Trichonephila clavipes</name>
    <name type="common">Golden silk orbweaver</name>
    <name type="synonym">Nephila clavipes</name>
    <dbReference type="NCBI Taxonomy" id="2585209"/>
    <lineage>
        <taxon>Eukaryota</taxon>
        <taxon>Metazoa</taxon>
        <taxon>Ecdysozoa</taxon>
        <taxon>Arthropoda</taxon>
        <taxon>Chelicerata</taxon>
        <taxon>Arachnida</taxon>
        <taxon>Araneae</taxon>
        <taxon>Araneomorphae</taxon>
        <taxon>Entelegynae</taxon>
        <taxon>Araneoidea</taxon>
        <taxon>Nephilidae</taxon>
        <taxon>Trichonephila</taxon>
    </lineage>
</organism>
<dbReference type="EMBL" id="BMAU01021328">
    <property type="protein sequence ID" value="GFY14404.1"/>
    <property type="molecule type" value="Genomic_DNA"/>
</dbReference>
<gene>
    <name evidence="1" type="ORF">TNCV_1021691</name>
</gene>
<dbReference type="AlphaFoldDB" id="A0A8X6VIU5"/>
<evidence type="ECO:0000313" key="2">
    <source>
        <dbReference type="Proteomes" id="UP000887159"/>
    </source>
</evidence>
<sequence>MEWPARSPDLNPDRTSLGLSWQKVAVLNPPPRSLHELKQGLLCVWSSLPIPVSDSNKQHGKSMPPMHSSGVSRIPGFYMKWRLEFPTHMTYMNEACDWLEDIIQENRILYFDLCVFDNVDRKVCYFRVVSARKTTVRFLNVPQQTVVDVICRFKELGNDGRRPGSGRKCIMRRLAKTELGLKPYKLSKVKLLTGKKTNSYGSEVAENF</sequence>
<proteinExistence type="predicted"/>
<protein>
    <submittedName>
        <fullName evidence="1">Uncharacterized protein</fullName>
    </submittedName>
</protein>
<dbReference type="Proteomes" id="UP000887159">
    <property type="component" value="Unassembled WGS sequence"/>
</dbReference>
<accession>A0A8X6VIU5</accession>
<reference evidence="1" key="1">
    <citation type="submission" date="2020-08" db="EMBL/GenBank/DDBJ databases">
        <title>Multicomponent nature underlies the extraordinary mechanical properties of spider dragline silk.</title>
        <authorList>
            <person name="Kono N."/>
            <person name="Nakamura H."/>
            <person name="Mori M."/>
            <person name="Yoshida Y."/>
            <person name="Ohtoshi R."/>
            <person name="Malay A.D."/>
            <person name="Moran D.A.P."/>
            <person name="Tomita M."/>
            <person name="Numata K."/>
            <person name="Arakawa K."/>
        </authorList>
    </citation>
    <scope>NUCLEOTIDE SEQUENCE</scope>
</reference>
<name>A0A8X6VIU5_TRICX</name>
<keyword evidence="2" id="KW-1185">Reference proteome</keyword>
<comment type="caution">
    <text evidence="1">The sequence shown here is derived from an EMBL/GenBank/DDBJ whole genome shotgun (WGS) entry which is preliminary data.</text>
</comment>
<evidence type="ECO:0000313" key="1">
    <source>
        <dbReference type="EMBL" id="GFY14404.1"/>
    </source>
</evidence>